<organism evidence="2">
    <name type="scientific">Anopheles sinensis</name>
    <name type="common">Mosquito</name>
    <dbReference type="NCBI Taxonomy" id="74873"/>
    <lineage>
        <taxon>Eukaryota</taxon>
        <taxon>Metazoa</taxon>
        <taxon>Ecdysozoa</taxon>
        <taxon>Arthropoda</taxon>
        <taxon>Hexapoda</taxon>
        <taxon>Insecta</taxon>
        <taxon>Pterygota</taxon>
        <taxon>Neoptera</taxon>
        <taxon>Endopterygota</taxon>
        <taxon>Diptera</taxon>
        <taxon>Nematocera</taxon>
        <taxon>Culicoidea</taxon>
        <taxon>Culicidae</taxon>
        <taxon>Anophelinae</taxon>
        <taxon>Anopheles</taxon>
    </lineage>
</organism>
<feature type="region of interest" description="Disordered" evidence="1">
    <location>
        <begin position="131"/>
        <end position="162"/>
    </location>
</feature>
<dbReference type="Proteomes" id="UP000030765">
    <property type="component" value="Unassembled WGS sequence"/>
</dbReference>
<dbReference type="EMBL" id="KE525369">
    <property type="protein sequence ID" value="KFB52083.1"/>
    <property type="molecule type" value="Genomic_DNA"/>
</dbReference>
<dbReference type="VEuPathDB" id="VectorBase:ASIS000187"/>
<evidence type="ECO:0000313" key="2">
    <source>
        <dbReference type="EMBL" id="KFB52083.1"/>
    </source>
</evidence>
<protein>
    <submittedName>
        <fullName evidence="2 3">Phytanoyl-CoA dioxygenase</fullName>
    </submittedName>
</protein>
<dbReference type="GO" id="GO:0051213">
    <property type="term" value="F:dioxygenase activity"/>
    <property type="evidence" value="ECO:0007669"/>
    <property type="project" value="UniProtKB-KW"/>
</dbReference>
<dbReference type="VEuPathDB" id="VectorBase:ASIC020425"/>
<dbReference type="EnsemblMetazoa" id="ASIC020425-RA">
    <property type="protein sequence ID" value="ASIC020425-PA"/>
    <property type="gene ID" value="ASIC020425"/>
</dbReference>
<gene>
    <name evidence="2" type="ORF">ZHAS_00020425</name>
</gene>
<accession>A0A084WPD9</accession>
<keyword evidence="4" id="KW-1185">Reference proteome</keyword>
<reference evidence="3" key="2">
    <citation type="submission" date="2020-05" db="UniProtKB">
        <authorList>
            <consortium name="EnsemblMetazoa"/>
        </authorList>
    </citation>
    <scope>IDENTIFICATION</scope>
</reference>
<evidence type="ECO:0000256" key="1">
    <source>
        <dbReference type="SAM" id="MobiDB-lite"/>
    </source>
</evidence>
<dbReference type="AlphaFoldDB" id="A0A084WPD9"/>
<feature type="compositionally biased region" description="Polar residues" evidence="1">
    <location>
        <begin position="145"/>
        <end position="162"/>
    </location>
</feature>
<name>A0A084WPD9_ANOSI</name>
<evidence type="ECO:0000313" key="4">
    <source>
        <dbReference type="Proteomes" id="UP000030765"/>
    </source>
</evidence>
<keyword evidence="2" id="KW-0560">Oxidoreductase</keyword>
<sequence>MGDERSDVPETVESVEFLVEDESRYCEWPIAGPRDPPPVGPGQTDQILSSYYYADSPCDMVQIPPDVSIGDSLYSDPFEQNPFDETEIVKVQHLVDFDILEEAATPSSQSQFIPHPDLEPPEPTPYFDMSEGNEINSDNNCDEVTGSSAENESASKFGSMDNIQTNCHTPSPNICTHLISSPQVVAGRPSVR</sequence>
<proteinExistence type="predicted"/>
<evidence type="ECO:0000313" key="3">
    <source>
        <dbReference type="EnsemblMetazoa" id="ASIC020425-PA"/>
    </source>
</evidence>
<reference evidence="2 4" key="1">
    <citation type="journal article" date="2014" name="BMC Genomics">
        <title>Genome sequence of Anopheles sinensis provides insight into genetics basis of mosquito competence for malaria parasites.</title>
        <authorList>
            <person name="Zhou D."/>
            <person name="Zhang D."/>
            <person name="Ding G."/>
            <person name="Shi L."/>
            <person name="Hou Q."/>
            <person name="Ye Y."/>
            <person name="Xu Y."/>
            <person name="Zhou H."/>
            <person name="Xiong C."/>
            <person name="Li S."/>
            <person name="Yu J."/>
            <person name="Hong S."/>
            <person name="Yu X."/>
            <person name="Zou P."/>
            <person name="Chen C."/>
            <person name="Chang X."/>
            <person name="Wang W."/>
            <person name="Lv Y."/>
            <person name="Sun Y."/>
            <person name="Ma L."/>
            <person name="Shen B."/>
            <person name="Zhu C."/>
        </authorList>
    </citation>
    <scope>NUCLEOTIDE SEQUENCE [LARGE SCALE GENOMIC DNA]</scope>
</reference>
<keyword evidence="2" id="KW-0223">Dioxygenase</keyword>
<dbReference type="EMBL" id="ATLV01025067">
    <property type="status" value="NOT_ANNOTATED_CDS"/>
    <property type="molecule type" value="Genomic_DNA"/>
</dbReference>